<proteinExistence type="predicted"/>
<reference evidence="1" key="1">
    <citation type="submission" date="2018-05" db="EMBL/GenBank/DDBJ databases">
        <authorList>
            <person name="Lanie J.A."/>
            <person name="Ng W.-L."/>
            <person name="Kazmierczak K.M."/>
            <person name="Andrzejewski T.M."/>
            <person name="Davidsen T.M."/>
            <person name="Wayne K.J."/>
            <person name="Tettelin H."/>
            <person name="Glass J.I."/>
            <person name="Rusch D."/>
            <person name="Podicherti R."/>
            <person name="Tsui H.-C.T."/>
            <person name="Winkler M.E."/>
        </authorList>
    </citation>
    <scope>NUCLEOTIDE SEQUENCE</scope>
</reference>
<sequence length="62" mass="6955">MNIEKDKKKKPEDIVCPECTLPLLDTQLAESLVCPGCRTDLKTAKYLDFIEYLVANGIVVDI</sequence>
<gene>
    <name evidence="1" type="ORF">METZ01_LOCUS462841</name>
</gene>
<dbReference type="EMBL" id="UINC01194078">
    <property type="protein sequence ID" value="SVE09987.1"/>
    <property type="molecule type" value="Genomic_DNA"/>
</dbReference>
<dbReference type="AlphaFoldDB" id="A0A383AQ82"/>
<protein>
    <submittedName>
        <fullName evidence="1">Uncharacterized protein</fullName>
    </submittedName>
</protein>
<accession>A0A383AQ82</accession>
<organism evidence="1">
    <name type="scientific">marine metagenome</name>
    <dbReference type="NCBI Taxonomy" id="408172"/>
    <lineage>
        <taxon>unclassified sequences</taxon>
        <taxon>metagenomes</taxon>
        <taxon>ecological metagenomes</taxon>
    </lineage>
</organism>
<name>A0A383AQ82_9ZZZZ</name>
<feature type="non-terminal residue" evidence="1">
    <location>
        <position position="62"/>
    </location>
</feature>
<evidence type="ECO:0000313" key="1">
    <source>
        <dbReference type="EMBL" id="SVE09987.1"/>
    </source>
</evidence>